<feature type="transmembrane region" description="Helical" evidence="7">
    <location>
        <begin position="271"/>
        <end position="294"/>
    </location>
</feature>
<evidence type="ECO:0000313" key="9">
    <source>
        <dbReference type="EMBL" id="MFC5449922.1"/>
    </source>
</evidence>
<dbReference type="CDD" id="cd06261">
    <property type="entry name" value="TM_PBP2"/>
    <property type="match status" value="1"/>
</dbReference>
<keyword evidence="2 7" id="KW-0813">Transport</keyword>
<dbReference type="InterPro" id="IPR000515">
    <property type="entry name" value="MetI-like"/>
</dbReference>
<evidence type="ECO:0000256" key="4">
    <source>
        <dbReference type="ARBA" id="ARBA00022692"/>
    </source>
</evidence>
<keyword evidence="6 7" id="KW-0472">Membrane</keyword>
<reference evidence="10" key="1">
    <citation type="journal article" date="2019" name="Int. J. Syst. Evol. Microbiol.">
        <title>The Global Catalogue of Microorganisms (GCM) 10K type strain sequencing project: providing services to taxonomists for standard genome sequencing and annotation.</title>
        <authorList>
            <consortium name="The Broad Institute Genomics Platform"/>
            <consortium name="The Broad Institute Genome Sequencing Center for Infectious Disease"/>
            <person name="Wu L."/>
            <person name="Ma J."/>
        </authorList>
    </citation>
    <scope>NUCLEOTIDE SEQUENCE [LARGE SCALE GENOMIC DNA]</scope>
    <source>
        <strain evidence="10">KACC 11904</strain>
    </source>
</reference>
<dbReference type="InterPro" id="IPR045621">
    <property type="entry name" value="BPD_transp_1_N"/>
</dbReference>
<gene>
    <name evidence="9" type="ORF">ACFPOG_16855</name>
</gene>
<dbReference type="Pfam" id="PF00528">
    <property type="entry name" value="BPD_transp_1"/>
    <property type="match status" value="1"/>
</dbReference>
<dbReference type="EMBL" id="JBHSMJ010000022">
    <property type="protein sequence ID" value="MFC5449922.1"/>
    <property type="molecule type" value="Genomic_DNA"/>
</dbReference>
<dbReference type="Proteomes" id="UP001596044">
    <property type="component" value="Unassembled WGS sequence"/>
</dbReference>
<keyword evidence="3" id="KW-1003">Cell membrane</keyword>
<evidence type="ECO:0000256" key="7">
    <source>
        <dbReference type="RuleBase" id="RU363032"/>
    </source>
</evidence>
<protein>
    <submittedName>
        <fullName evidence="9">ABC transporter permease</fullName>
    </submittedName>
</protein>
<keyword evidence="4 7" id="KW-0812">Transmembrane</keyword>
<sequence>MYLLKRLITLISTLFGVSIFIFLLVHLIPGDPAHYILGEFPTPEAIKQLNAKLGLDQPLLVQYLHYITELFHGNLGASLITGQSVWSLIADRFPITLQLAVYSTVVATIIGVLAGVIASVKPNSWMDRSIVLASLVGLSAPTFWVALLFIFVFSYKLSLFPISGYNGFQSLVLPSIVLGLAEAATIARVARTSMLDVLQQEYMRTAVAKGVHGYARIFQHALKNAMIPVVTLLGLQFGSLLAGAVVAEVIFSLKGIGNLMIDAISKRDIPIIQGLVFFVALMFALTNLLVDFIYRIFDPRINYE</sequence>
<name>A0ABW0KA89_9BACL</name>
<dbReference type="RefSeq" id="WP_270884911.1">
    <property type="nucleotide sequence ID" value="NZ_JAQFVF010000080.1"/>
</dbReference>
<keyword evidence="10" id="KW-1185">Reference proteome</keyword>
<organism evidence="9 10">
    <name type="scientific">Paenibacillus aestuarii</name>
    <dbReference type="NCBI Taxonomy" id="516965"/>
    <lineage>
        <taxon>Bacteria</taxon>
        <taxon>Bacillati</taxon>
        <taxon>Bacillota</taxon>
        <taxon>Bacilli</taxon>
        <taxon>Bacillales</taxon>
        <taxon>Paenibacillaceae</taxon>
        <taxon>Paenibacillus</taxon>
    </lineage>
</organism>
<evidence type="ECO:0000259" key="8">
    <source>
        <dbReference type="PROSITE" id="PS50928"/>
    </source>
</evidence>
<feature type="transmembrane region" description="Helical" evidence="7">
    <location>
        <begin position="167"/>
        <end position="190"/>
    </location>
</feature>
<dbReference type="PROSITE" id="PS50928">
    <property type="entry name" value="ABC_TM1"/>
    <property type="match status" value="1"/>
</dbReference>
<dbReference type="SUPFAM" id="SSF161098">
    <property type="entry name" value="MetI-like"/>
    <property type="match status" value="1"/>
</dbReference>
<evidence type="ECO:0000256" key="2">
    <source>
        <dbReference type="ARBA" id="ARBA00022448"/>
    </source>
</evidence>
<dbReference type="InterPro" id="IPR035906">
    <property type="entry name" value="MetI-like_sf"/>
</dbReference>
<proteinExistence type="inferred from homology"/>
<evidence type="ECO:0000256" key="5">
    <source>
        <dbReference type="ARBA" id="ARBA00022989"/>
    </source>
</evidence>
<evidence type="ECO:0000256" key="1">
    <source>
        <dbReference type="ARBA" id="ARBA00004651"/>
    </source>
</evidence>
<evidence type="ECO:0000313" key="10">
    <source>
        <dbReference type="Proteomes" id="UP001596044"/>
    </source>
</evidence>
<feature type="domain" description="ABC transmembrane type-1" evidence="8">
    <location>
        <begin position="93"/>
        <end position="294"/>
    </location>
</feature>
<comment type="subcellular location">
    <subcellularLocation>
        <location evidence="1 7">Cell membrane</location>
        <topology evidence="1 7">Multi-pass membrane protein</topology>
    </subcellularLocation>
</comment>
<evidence type="ECO:0000256" key="3">
    <source>
        <dbReference type="ARBA" id="ARBA00022475"/>
    </source>
</evidence>
<comment type="similarity">
    <text evidence="7">Belongs to the binding-protein-dependent transport system permease family.</text>
</comment>
<comment type="caution">
    <text evidence="9">The sequence shown here is derived from an EMBL/GenBank/DDBJ whole genome shotgun (WGS) entry which is preliminary data.</text>
</comment>
<accession>A0ABW0KA89</accession>
<dbReference type="PANTHER" id="PTHR43163">
    <property type="entry name" value="DIPEPTIDE TRANSPORT SYSTEM PERMEASE PROTEIN DPPB-RELATED"/>
    <property type="match status" value="1"/>
</dbReference>
<dbReference type="Pfam" id="PF19300">
    <property type="entry name" value="BPD_transp_1_N"/>
    <property type="match status" value="1"/>
</dbReference>
<feature type="transmembrane region" description="Helical" evidence="7">
    <location>
        <begin position="130"/>
        <end position="155"/>
    </location>
</feature>
<dbReference type="Gene3D" id="1.10.3720.10">
    <property type="entry name" value="MetI-like"/>
    <property type="match status" value="1"/>
</dbReference>
<keyword evidence="5 7" id="KW-1133">Transmembrane helix</keyword>
<feature type="transmembrane region" description="Helical" evidence="7">
    <location>
        <begin position="95"/>
        <end position="118"/>
    </location>
</feature>
<dbReference type="PANTHER" id="PTHR43163:SF6">
    <property type="entry name" value="DIPEPTIDE TRANSPORT SYSTEM PERMEASE PROTEIN DPPB-RELATED"/>
    <property type="match status" value="1"/>
</dbReference>
<evidence type="ECO:0000256" key="6">
    <source>
        <dbReference type="ARBA" id="ARBA00023136"/>
    </source>
</evidence>
<feature type="transmembrane region" description="Helical" evidence="7">
    <location>
        <begin position="7"/>
        <end position="28"/>
    </location>
</feature>
<feature type="transmembrane region" description="Helical" evidence="7">
    <location>
        <begin position="225"/>
        <end position="251"/>
    </location>
</feature>